<evidence type="ECO:0000313" key="4">
    <source>
        <dbReference type="Proteomes" id="UP000184387"/>
    </source>
</evidence>
<dbReference type="EMBL" id="FQZF01000010">
    <property type="protein sequence ID" value="SHJ22939.1"/>
    <property type="molecule type" value="Genomic_DNA"/>
</dbReference>
<gene>
    <name evidence="3" type="ORF">SAMN02745194_02046</name>
</gene>
<reference evidence="3 4" key="1">
    <citation type="submission" date="2016-11" db="EMBL/GenBank/DDBJ databases">
        <authorList>
            <person name="Jaros S."/>
            <person name="Januszkiewicz K."/>
            <person name="Wedrychowicz H."/>
        </authorList>
    </citation>
    <scope>NUCLEOTIDE SEQUENCE [LARGE SCALE GENOMIC DNA]</scope>
    <source>
        <strain evidence="3 4">DSM 14916</strain>
    </source>
</reference>
<dbReference type="PANTHER" id="PTHR42928:SF5">
    <property type="entry name" value="BLR1237 PROTEIN"/>
    <property type="match status" value="1"/>
</dbReference>
<organism evidence="3 4">
    <name type="scientific">Muricoccus roseus</name>
    <dbReference type="NCBI Taxonomy" id="198092"/>
    <lineage>
        <taxon>Bacteria</taxon>
        <taxon>Pseudomonadati</taxon>
        <taxon>Pseudomonadota</taxon>
        <taxon>Alphaproteobacteria</taxon>
        <taxon>Acetobacterales</taxon>
        <taxon>Roseomonadaceae</taxon>
        <taxon>Muricoccus</taxon>
    </lineage>
</organism>
<evidence type="ECO:0000256" key="1">
    <source>
        <dbReference type="ARBA" id="ARBA00006987"/>
    </source>
</evidence>
<comment type="similarity">
    <text evidence="1">Belongs to the UPF0065 (bug) family.</text>
</comment>
<dbReference type="Proteomes" id="UP000184387">
    <property type="component" value="Unassembled WGS sequence"/>
</dbReference>
<evidence type="ECO:0000313" key="3">
    <source>
        <dbReference type="EMBL" id="SHJ22939.1"/>
    </source>
</evidence>
<dbReference type="STRING" id="198092.SAMN02745194_02046"/>
<feature type="signal peptide" evidence="2">
    <location>
        <begin position="1"/>
        <end position="28"/>
    </location>
</feature>
<dbReference type="RefSeq" id="WP_086062082.1">
    <property type="nucleotide sequence ID" value="NZ_FQZF01000010.1"/>
</dbReference>
<dbReference type="InterPro" id="IPR042100">
    <property type="entry name" value="Bug_dom1"/>
</dbReference>
<dbReference type="Pfam" id="PF03401">
    <property type="entry name" value="TctC"/>
    <property type="match status" value="1"/>
</dbReference>
<dbReference type="InterPro" id="IPR005064">
    <property type="entry name" value="BUG"/>
</dbReference>
<accession>A0A1M6HLA2</accession>
<evidence type="ECO:0000256" key="2">
    <source>
        <dbReference type="SAM" id="SignalP"/>
    </source>
</evidence>
<keyword evidence="4" id="KW-1185">Reference proteome</keyword>
<dbReference type="Gene3D" id="3.40.190.10">
    <property type="entry name" value="Periplasmic binding protein-like II"/>
    <property type="match status" value="1"/>
</dbReference>
<dbReference type="PIRSF" id="PIRSF017082">
    <property type="entry name" value="YflP"/>
    <property type="match status" value="1"/>
</dbReference>
<sequence length="328" mass="33712">MKSQNDIARRTLLGAGAGAALLAAPALAQSYPDRPVRLIVPFAPGGGGDTLARLSASAAQPLLGQPLVIENRAGAGGNIGAELAARGPADGYTLFYGTNGTHAINEALYPRLPFRPDADFTPVAALTRIALVIVVRKDLPVETGPELVAWLKDRPGKVAYASAGNGTTGHIASEMFRVAAGVEITHIPYRGNGAAMTDLAAGRVDMAIDLIPAAAPLLEAGSVRALAVTSAQPLPSHPGLPTVASFLPGFEVGAWDGIFAPAGTPPAAVQALNAAFRRALRDPDTLARLSRRGADVAPLETPADFAAYVSAERPKWASAVRASGARMD</sequence>
<keyword evidence="2" id="KW-0732">Signal</keyword>
<keyword evidence="3" id="KW-0675">Receptor</keyword>
<dbReference type="AlphaFoldDB" id="A0A1M6HLA2"/>
<feature type="chain" id="PRO_5013178123" evidence="2">
    <location>
        <begin position="29"/>
        <end position="328"/>
    </location>
</feature>
<dbReference type="InterPro" id="IPR006311">
    <property type="entry name" value="TAT_signal"/>
</dbReference>
<proteinExistence type="inferred from homology"/>
<dbReference type="PANTHER" id="PTHR42928">
    <property type="entry name" value="TRICARBOXYLATE-BINDING PROTEIN"/>
    <property type="match status" value="1"/>
</dbReference>
<protein>
    <submittedName>
        <fullName evidence="3">Tripartite-type tricarboxylate transporter, receptor component TctC</fullName>
    </submittedName>
</protein>
<name>A0A1M6HLA2_9PROT</name>
<dbReference type="CDD" id="cd13578">
    <property type="entry name" value="PBP2_Bug27"/>
    <property type="match status" value="1"/>
</dbReference>
<dbReference type="PROSITE" id="PS51318">
    <property type="entry name" value="TAT"/>
    <property type="match status" value="1"/>
</dbReference>
<dbReference type="Gene3D" id="3.40.190.150">
    <property type="entry name" value="Bordetella uptake gene, domain 1"/>
    <property type="match status" value="1"/>
</dbReference>
<dbReference type="OrthoDB" id="7256358at2"/>
<dbReference type="SUPFAM" id="SSF53850">
    <property type="entry name" value="Periplasmic binding protein-like II"/>
    <property type="match status" value="1"/>
</dbReference>